<reference evidence="3" key="1">
    <citation type="submission" date="2021-03" db="EMBL/GenBank/DDBJ databases">
        <title>Comparative genomics and phylogenomic investigation of the class Geoglossomycetes provide insights into ecological specialization and systematics.</title>
        <authorList>
            <person name="Melie T."/>
            <person name="Pirro S."/>
            <person name="Miller A.N."/>
            <person name="Quandt A."/>
        </authorList>
    </citation>
    <scope>NUCLEOTIDE SEQUENCE</scope>
    <source>
        <strain evidence="3">GBOQ0MN5Z8</strain>
    </source>
</reference>
<protein>
    <recommendedName>
        <fullName evidence="2">BZIP domain-containing protein</fullName>
    </recommendedName>
</protein>
<dbReference type="CDD" id="cd14688">
    <property type="entry name" value="bZIP_YAP"/>
    <property type="match status" value="1"/>
</dbReference>
<evidence type="ECO:0000313" key="4">
    <source>
        <dbReference type="Proteomes" id="UP000698800"/>
    </source>
</evidence>
<dbReference type="SUPFAM" id="SSF57959">
    <property type="entry name" value="Leucine zipper domain"/>
    <property type="match status" value="1"/>
</dbReference>
<comment type="caution">
    <text evidence="3">The sequence shown here is derived from an EMBL/GenBank/DDBJ whole genome shotgun (WGS) entry which is preliminary data.</text>
</comment>
<accession>A0A9P8L0Z7</accession>
<gene>
    <name evidence="3" type="ORF">FGG08_007382</name>
</gene>
<feature type="compositionally biased region" description="Low complexity" evidence="1">
    <location>
        <begin position="7"/>
        <end position="32"/>
    </location>
</feature>
<name>A0A9P8L0Z7_9PEZI</name>
<dbReference type="InterPro" id="IPR004827">
    <property type="entry name" value="bZIP"/>
</dbReference>
<feature type="region of interest" description="Disordered" evidence="1">
    <location>
        <begin position="125"/>
        <end position="154"/>
    </location>
</feature>
<evidence type="ECO:0000259" key="2">
    <source>
        <dbReference type="PROSITE" id="PS00036"/>
    </source>
</evidence>
<dbReference type="PANTHER" id="PTHR39607">
    <property type="entry name" value="XANTHOCILLIN BIOSYNTHESIS CLUSTER TRANSCRIPTION FACTOR XANC-RELATED"/>
    <property type="match status" value="1"/>
</dbReference>
<feature type="region of interest" description="Disordered" evidence="1">
    <location>
        <begin position="1"/>
        <end position="104"/>
    </location>
</feature>
<dbReference type="OrthoDB" id="194358at2759"/>
<proteinExistence type="predicted"/>
<evidence type="ECO:0000256" key="1">
    <source>
        <dbReference type="SAM" id="MobiDB-lite"/>
    </source>
</evidence>
<dbReference type="EMBL" id="JAGHQL010000291">
    <property type="protein sequence ID" value="KAH0534012.1"/>
    <property type="molecule type" value="Genomic_DNA"/>
</dbReference>
<dbReference type="InterPro" id="IPR052635">
    <property type="entry name" value="Sec_Metab_Biosynth_Reg"/>
</dbReference>
<evidence type="ECO:0000313" key="3">
    <source>
        <dbReference type="EMBL" id="KAH0534012.1"/>
    </source>
</evidence>
<dbReference type="PROSITE" id="PS00036">
    <property type="entry name" value="BZIP_BASIC"/>
    <property type="match status" value="1"/>
</dbReference>
<dbReference type="InterPro" id="IPR046347">
    <property type="entry name" value="bZIP_sf"/>
</dbReference>
<dbReference type="AlphaFoldDB" id="A0A9P8L0Z7"/>
<organism evidence="3 4">
    <name type="scientific">Glutinoglossum americanum</name>
    <dbReference type="NCBI Taxonomy" id="1670608"/>
    <lineage>
        <taxon>Eukaryota</taxon>
        <taxon>Fungi</taxon>
        <taxon>Dikarya</taxon>
        <taxon>Ascomycota</taxon>
        <taxon>Pezizomycotina</taxon>
        <taxon>Geoglossomycetes</taxon>
        <taxon>Geoglossales</taxon>
        <taxon>Geoglossaceae</taxon>
        <taxon>Glutinoglossum</taxon>
    </lineage>
</organism>
<feature type="domain" description="BZIP" evidence="2">
    <location>
        <begin position="47"/>
        <end position="62"/>
    </location>
</feature>
<dbReference type="Gene3D" id="1.20.5.170">
    <property type="match status" value="1"/>
</dbReference>
<sequence length="263" mass="29318">MRKQNCSYSYSTSASPKYSSSQGTSSAFSASANPNEDWTKISDLAERRRIQNRIAQRNYRKKLKRRLEDLERRAASASASPPQMHGEIAKPTRQNSEDSGSSDHSILAEASDVEPIHRHISPELLSSSHYNAPSHDCRNDMYSQDYSRSESPSPPPFVYPMYPTSDQIVYPPYPQHTAHHTLPVGTSAGVPMQAHYLPPIPTTLPSMNGSYGLSMKHDGTFSEEDTMSPFGMSFAAMAGMEIPTSQSYRAPNLHVILPQRHFQ</sequence>
<dbReference type="PANTHER" id="PTHR39607:SF1">
    <property type="entry name" value="B-ZIP TRANSCRIPTION FACTOR (EUROFUNG)"/>
    <property type="match status" value="1"/>
</dbReference>
<dbReference type="GO" id="GO:0003700">
    <property type="term" value="F:DNA-binding transcription factor activity"/>
    <property type="evidence" value="ECO:0007669"/>
    <property type="project" value="InterPro"/>
</dbReference>
<feature type="compositionally biased region" description="Polar residues" evidence="1">
    <location>
        <begin position="92"/>
        <end position="104"/>
    </location>
</feature>
<dbReference type="Proteomes" id="UP000698800">
    <property type="component" value="Unassembled WGS sequence"/>
</dbReference>
<keyword evidence="4" id="KW-1185">Reference proteome</keyword>
<feature type="compositionally biased region" description="Basic and acidic residues" evidence="1">
    <location>
        <begin position="37"/>
        <end position="49"/>
    </location>
</feature>